<feature type="region of interest" description="Disordered" evidence="1">
    <location>
        <begin position="15"/>
        <end position="41"/>
    </location>
</feature>
<sequence length="117" mass="13392">MKDFKNINTEPVYNTLDEATAAPDGSQDAATRKERRTYTEDEADMLKKLNLTSGRKGVHLQRINMAFLPENYEYIKVMAKGTGRSMTQVVNDIIAANIGRNKELYSQIQKEQRSMKF</sequence>
<comment type="caution">
    <text evidence="2">The sequence shown here is derived from an EMBL/GenBank/DDBJ whole genome shotgun (WGS) entry which is preliminary data.</text>
</comment>
<dbReference type="RefSeq" id="WP_370596667.1">
    <property type="nucleotide sequence ID" value="NZ_JALBUR010000046.1"/>
</dbReference>
<evidence type="ECO:0000313" key="3">
    <source>
        <dbReference type="Proteomes" id="UP001286174"/>
    </source>
</evidence>
<evidence type="ECO:0000313" key="2">
    <source>
        <dbReference type="EMBL" id="MDX8420544.1"/>
    </source>
</evidence>
<protein>
    <recommendedName>
        <fullName evidence="4">CopG family transcriptional regulator</fullName>
    </recommendedName>
</protein>
<accession>A0AB35U6P0</accession>
<dbReference type="AlphaFoldDB" id="A0AB35U6P0"/>
<proteinExistence type="predicted"/>
<name>A0AB35U6P0_9FIRM</name>
<organism evidence="2 3">
    <name type="scientific">Grylomicrobium aquisgranensis</name>
    <dbReference type="NCBI Taxonomy" id="2926318"/>
    <lineage>
        <taxon>Bacteria</taxon>
        <taxon>Bacillati</taxon>
        <taxon>Bacillota</taxon>
        <taxon>Erysipelotrichia</taxon>
        <taxon>Erysipelotrichales</taxon>
        <taxon>Erysipelotrichaceae</taxon>
        <taxon>Grylomicrobium</taxon>
    </lineage>
</organism>
<feature type="compositionally biased region" description="Basic and acidic residues" evidence="1">
    <location>
        <begin position="30"/>
        <end position="41"/>
    </location>
</feature>
<evidence type="ECO:0008006" key="4">
    <source>
        <dbReference type="Google" id="ProtNLM"/>
    </source>
</evidence>
<dbReference type="EMBL" id="JALBUR010000046">
    <property type="protein sequence ID" value="MDX8420544.1"/>
    <property type="molecule type" value="Genomic_DNA"/>
</dbReference>
<keyword evidence="3" id="KW-1185">Reference proteome</keyword>
<evidence type="ECO:0000256" key="1">
    <source>
        <dbReference type="SAM" id="MobiDB-lite"/>
    </source>
</evidence>
<dbReference type="Proteomes" id="UP001286174">
    <property type="component" value="Unassembled WGS sequence"/>
</dbReference>
<gene>
    <name evidence="2" type="ORF">MOZ60_10655</name>
</gene>
<reference evidence="2 3" key="1">
    <citation type="submission" date="2022-03" db="EMBL/GenBank/DDBJ databases">
        <title>Novel taxa within the pig intestine.</title>
        <authorList>
            <person name="Wylensek D."/>
            <person name="Bishof K."/>
            <person name="Afrizal A."/>
            <person name="Clavel T."/>
        </authorList>
    </citation>
    <scope>NUCLEOTIDE SEQUENCE [LARGE SCALE GENOMIC DNA]</scope>
    <source>
        <strain evidence="2 3">CLA-KB-P133</strain>
    </source>
</reference>